<proteinExistence type="predicted"/>
<reference evidence="2" key="1">
    <citation type="submission" date="2021-03" db="EMBL/GenBank/DDBJ databases">
        <title>Assistant Professor.</title>
        <authorList>
            <person name="Huq M.A."/>
        </authorList>
    </citation>
    <scope>NUCLEOTIDE SEQUENCE [LARGE SCALE GENOMIC DNA]</scope>
    <source>
        <strain evidence="2">MAH-28</strain>
    </source>
</reference>
<dbReference type="GO" id="GO:0047400">
    <property type="term" value="F:phosphonoacetate hydrolase activity"/>
    <property type="evidence" value="ECO:0007669"/>
    <property type="project" value="UniProtKB-EC"/>
</dbReference>
<dbReference type="PANTHER" id="PTHR10151:SF120">
    <property type="entry name" value="BIS(5'-ADENOSYL)-TRIPHOSPHATASE"/>
    <property type="match status" value="1"/>
</dbReference>
<keyword evidence="2" id="KW-1185">Reference proteome</keyword>
<dbReference type="CDD" id="cd16018">
    <property type="entry name" value="Enpp"/>
    <property type="match status" value="1"/>
</dbReference>
<keyword evidence="1" id="KW-0378">Hydrolase</keyword>
<dbReference type="InterPro" id="IPR002591">
    <property type="entry name" value="Phosphodiest/P_Trfase"/>
</dbReference>
<dbReference type="Gene3D" id="3.30.1360.110">
    <property type="entry name" value="Domain 2, Phosphonoacetate Hydrolase"/>
    <property type="match status" value="1"/>
</dbReference>
<evidence type="ECO:0000313" key="2">
    <source>
        <dbReference type="Proteomes" id="UP000679126"/>
    </source>
</evidence>
<protein>
    <submittedName>
        <fullName evidence="1">Phosphonoacetate hydrolase</fullName>
        <ecNumber evidence="1">3.11.1.2</ecNumber>
    </submittedName>
</protein>
<dbReference type="RefSeq" id="WP_209146267.1">
    <property type="nucleotide sequence ID" value="NZ_JAGHKP010000002.1"/>
</dbReference>
<dbReference type="EC" id="3.11.1.2" evidence="1"/>
<organism evidence="1 2">
    <name type="scientific">Chitinophaga chungangae</name>
    <dbReference type="NCBI Taxonomy" id="2821488"/>
    <lineage>
        <taxon>Bacteria</taxon>
        <taxon>Pseudomonadati</taxon>
        <taxon>Bacteroidota</taxon>
        <taxon>Chitinophagia</taxon>
        <taxon>Chitinophagales</taxon>
        <taxon>Chitinophagaceae</taxon>
        <taxon>Chitinophaga</taxon>
    </lineage>
</organism>
<gene>
    <name evidence="1" type="primary">phnA</name>
    <name evidence="1" type="ORF">J7I43_13825</name>
</gene>
<dbReference type="Proteomes" id="UP000679126">
    <property type="component" value="Unassembled WGS sequence"/>
</dbReference>
<dbReference type="InterPro" id="IPR012710">
    <property type="entry name" value="Phosphonoacetate_hydro"/>
</dbReference>
<sequence length="414" mass="44745">MSISVQSFTVNGKTYTPPACPVVVICLDGSADEYLDATMARDRMPSLKKMVLAGYRGMVRGALPSFTNVNNSSIVTGVTPAVHGICGNFFYDTQRKEEVMMNSAEYLRAETILAAAANAGRKVAVVTAKEKLRDILSHKMKGIAFSAEKANQAQEATHGIGNAETVLGLKTPAIYSADASLFVLRAGVALIEKGLGDFLYLSLTDYMQHTFAPEDEPSLAFYEAIDRELGRLLALGAVIGATADHGMNAKQKTDGSPNVLYIETMLTEKFGDGFRVICPITDPYVKHHGALGSYVAVHVPQHVNETAVSDWLQQQPGITEVHNKAMAVRLLEQPEDRIADLVVLSARDVVVGRTPAHHDLSALDSGLRSHGGRYEEMVPLLISHPLTAAYKSKAAGDPRNFDVFDFTVNGTSHN</sequence>
<dbReference type="InterPro" id="IPR023116">
    <property type="entry name" value="Phosphonoacetate_hydro_insert"/>
</dbReference>
<dbReference type="PANTHER" id="PTHR10151">
    <property type="entry name" value="ECTONUCLEOTIDE PYROPHOSPHATASE/PHOSPHODIESTERASE"/>
    <property type="match status" value="1"/>
</dbReference>
<dbReference type="InterPro" id="IPR017850">
    <property type="entry name" value="Alkaline_phosphatase_core_sf"/>
</dbReference>
<dbReference type="SUPFAM" id="SSF53649">
    <property type="entry name" value="Alkaline phosphatase-like"/>
    <property type="match status" value="1"/>
</dbReference>
<dbReference type="EMBL" id="JAGHKP010000002">
    <property type="protein sequence ID" value="MBO9153301.1"/>
    <property type="molecule type" value="Genomic_DNA"/>
</dbReference>
<dbReference type="Pfam" id="PF01663">
    <property type="entry name" value="Phosphodiest"/>
    <property type="match status" value="1"/>
</dbReference>
<dbReference type="Gene3D" id="3.40.720.10">
    <property type="entry name" value="Alkaline Phosphatase, subunit A"/>
    <property type="match status" value="1"/>
</dbReference>
<evidence type="ECO:0000313" key="1">
    <source>
        <dbReference type="EMBL" id="MBO9153301.1"/>
    </source>
</evidence>
<comment type="caution">
    <text evidence="1">The sequence shown here is derived from an EMBL/GenBank/DDBJ whole genome shotgun (WGS) entry which is preliminary data.</text>
</comment>
<dbReference type="NCBIfam" id="TIGR02335">
    <property type="entry name" value="hydr_PhnA"/>
    <property type="match status" value="1"/>
</dbReference>
<accession>A0ABS3YF44</accession>
<name>A0ABS3YF44_9BACT</name>